<dbReference type="Pfam" id="PF00085">
    <property type="entry name" value="Thioredoxin"/>
    <property type="match status" value="1"/>
</dbReference>
<dbReference type="EMBL" id="CAJZAH010000007">
    <property type="protein sequence ID" value="CAG9182378.1"/>
    <property type="molecule type" value="Genomic_DNA"/>
</dbReference>
<feature type="domain" description="Thioredoxin" evidence="1">
    <location>
        <begin position="26"/>
        <end position="93"/>
    </location>
</feature>
<evidence type="ECO:0000259" key="1">
    <source>
        <dbReference type="Pfam" id="PF00085"/>
    </source>
</evidence>
<evidence type="ECO:0000313" key="2">
    <source>
        <dbReference type="EMBL" id="CAG9182378.1"/>
    </source>
</evidence>
<protein>
    <recommendedName>
        <fullName evidence="1">Thioredoxin domain-containing protein</fullName>
    </recommendedName>
</protein>
<keyword evidence="3" id="KW-1185">Reference proteome</keyword>
<dbReference type="SUPFAM" id="SSF52833">
    <property type="entry name" value="Thioredoxin-like"/>
    <property type="match status" value="1"/>
</dbReference>
<organism evidence="2 3">
    <name type="scientific">Cupriavidus respiraculi</name>
    <dbReference type="NCBI Taxonomy" id="195930"/>
    <lineage>
        <taxon>Bacteria</taxon>
        <taxon>Pseudomonadati</taxon>
        <taxon>Pseudomonadota</taxon>
        <taxon>Betaproteobacteria</taxon>
        <taxon>Burkholderiales</taxon>
        <taxon>Burkholderiaceae</taxon>
        <taxon>Cupriavidus</taxon>
    </lineage>
</organism>
<sequence length="135" mass="14513">MTVYFPEHDLPALAQALAQRPGGRLVACLCADWCGTCKEYLVAFRGLAERCPDDCFVWIDIETHADRLGDIDVENFPTVLVQGVGAAEPQFYGTLLPHIETLERMLARGGAMHAAGAGAPDVLGWLAPGAGLHRP</sequence>
<reference evidence="2 3" key="1">
    <citation type="submission" date="2021-08" db="EMBL/GenBank/DDBJ databases">
        <authorList>
            <person name="Peeters C."/>
        </authorList>
    </citation>
    <scope>NUCLEOTIDE SEQUENCE [LARGE SCALE GENOMIC DNA]</scope>
    <source>
        <strain evidence="2 3">LMG 21510</strain>
    </source>
</reference>
<gene>
    <name evidence="2" type="ORF">LMG21510_04556</name>
</gene>
<dbReference type="Gene3D" id="3.40.30.10">
    <property type="entry name" value="Glutaredoxin"/>
    <property type="match status" value="1"/>
</dbReference>
<name>A0ABM8XPZ2_9BURK</name>
<dbReference type="RefSeq" id="WP_224044135.1">
    <property type="nucleotide sequence ID" value="NZ_CAJZAH010000007.1"/>
</dbReference>
<dbReference type="InterPro" id="IPR036249">
    <property type="entry name" value="Thioredoxin-like_sf"/>
</dbReference>
<comment type="caution">
    <text evidence="2">The sequence shown here is derived from an EMBL/GenBank/DDBJ whole genome shotgun (WGS) entry which is preliminary data.</text>
</comment>
<evidence type="ECO:0000313" key="3">
    <source>
        <dbReference type="Proteomes" id="UP000721236"/>
    </source>
</evidence>
<dbReference type="CDD" id="cd02947">
    <property type="entry name" value="TRX_family"/>
    <property type="match status" value="1"/>
</dbReference>
<proteinExistence type="predicted"/>
<dbReference type="InterPro" id="IPR013766">
    <property type="entry name" value="Thioredoxin_domain"/>
</dbReference>
<dbReference type="Proteomes" id="UP000721236">
    <property type="component" value="Unassembled WGS sequence"/>
</dbReference>
<accession>A0ABM8XPZ2</accession>